<evidence type="ECO:0000256" key="2">
    <source>
        <dbReference type="HAMAP-Rule" id="MF_00048"/>
    </source>
</evidence>
<dbReference type="KEGG" id="cman:A9D14_07790"/>
<dbReference type="InterPro" id="IPR003509">
    <property type="entry name" value="UPF0102_YraN-like"/>
</dbReference>
<dbReference type="GO" id="GO:0003676">
    <property type="term" value="F:nucleic acid binding"/>
    <property type="evidence" value="ECO:0007669"/>
    <property type="project" value="InterPro"/>
</dbReference>
<dbReference type="PANTHER" id="PTHR34039">
    <property type="entry name" value="UPF0102 PROTEIN YRAN"/>
    <property type="match status" value="1"/>
</dbReference>
<dbReference type="Pfam" id="PF02021">
    <property type="entry name" value="UPF0102"/>
    <property type="match status" value="1"/>
</dbReference>
<dbReference type="Gene3D" id="3.40.1350.10">
    <property type="match status" value="1"/>
</dbReference>
<dbReference type="RefSeq" id="WP_066844929.1">
    <property type="nucleotide sequence ID" value="NZ_CP019602.1"/>
</dbReference>
<sequence>MKGEAVRRTRAEKQGRRGEDEAALFLHAGGWQILARRVRNAAGEVDLVARKDHIVAFIEVKWRQTAAGLDTAIDARRLARVCAAAEAEAHRFLQPGDDMRIDVLLLAPGQPPRHLENAGQF</sequence>
<name>A0A1Z1FBC3_9SPHN</name>
<dbReference type="InterPro" id="IPR011856">
    <property type="entry name" value="tRNA_endonuc-like_dom_sf"/>
</dbReference>
<dbReference type="PANTHER" id="PTHR34039:SF1">
    <property type="entry name" value="UPF0102 PROTEIN YRAN"/>
    <property type="match status" value="1"/>
</dbReference>
<evidence type="ECO:0000313" key="3">
    <source>
        <dbReference type="EMBL" id="ARU16118.1"/>
    </source>
</evidence>
<evidence type="ECO:0000313" key="4">
    <source>
        <dbReference type="Proteomes" id="UP000195807"/>
    </source>
</evidence>
<protein>
    <recommendedName>
        <fullName evidence="2">UPF0102 protein A9D14_07790</fullName>
    </recommendedName>
</protein>
<dbReference type="STRING" id="450378.GCA_001661675_01560"/>
<reference evidence="3 4" key="1">
    <citation type="submission" date="2017-01" db="EMBL/GenBank/DDBJ databases">
        <title>Complete genome sequence of esterase-producing bacterium Croceicoccus marinus E4A9.</title>
        <authorList>
            <person name="Wu Y.-H."/>
            <person name="Cheng H."/>
            <person name="Xu L."/>
            <person name="Huo Y.-Y."/>
            <person name="Wang C.-S."/>
            <person name="Xu X.-W."/>
        </authorList>
    </citation>
    <scope>NUCLEOTIDE SEQUENCE [LARGE SCALE GENOMIC DNA]</scope>
    <source>
        <strain evidence="3 4">E4A9</strain>
    </source>
</reference>
<dbReference type="SUPFAM" id="SSF52980">
    <property type="entry name" value="Restriction endonuclease-like"/>
    <property type="match status" value="1"/>
</dbReference>
<dbReference type="OrthoDB" id="9812968at2"/>
<accession>A0A1Z1FBC3</accession>
<evidence type="ECO:0000256" key="1">
    <source>
        <dbReference type="ARBA" id="ARBA00006738"/>
    </source>
</evidence>
<gene>
    <name evidence="3" type="ORF">A9D14_07790</name>
</gene>
<dbReference type="InterPro" id="IPR011335">
    <property type="entry name" value="Restrct_endonuc-II-like"/>
</dbReference>
<dbReference type="Proteomes" id="UP000195807">
    <property type="component" value="Chromosome"/>
</dbReference>
<dbReference type="HAMAP" id="MF_00048">
    <property type="entry name" value="UPF0102"/>
    <property type="match status" value="1"/>
</dbReference>
<dbReference type="AlphaFoldDB" id="A0A1Z1FBC3"/>
<comment type="similarity">
    <text evidence="1 2">Belongs to the UPF0102 family.</text>
</comment>
<keyword evidence="4" id="KW-1185">Reference proteome</keyword>
<dbReference type="EMBL" id="CP019602">
    <property type="protein sequence ID" value="ARU16118.1"/>
    <property type="molecule type" value="Genomic_DNA"/>
</dbReference>
<proteinExistence type="inferred from homology"/>
<organism evidence="3 4">
    <name type="scientific">Croceicoccus marinus</name>
    <dbReference type="NCBI Taxonomy" id="450378"/>
    <lineage>
        <taxon>Bacteria</taxon>
        <taxon>Pseudomonadati</taxon>
        <taxon>Pseudomonadota</taxon>
        <taxon>Alphaproteobacteria</taxon>
        <taxon>Sphingomonadales</taxon>
        <taxon>Erythrobacteraceae</taxon>
        <taxon>Croceicoccus</taxon>
    </lineage>
</organism>